<reference evidence="1 4" key="2">
    <citation type="submission" date="2019-10" db="EMBL/GenBank/DDBJ databases">
        <title>Prolixibacter strains distinguished by the presence of nitrate reductase genes were adept at nitrate-dependent anaerobic corrosion of metallic iron and carbon steel.</title>
        <authorList>
            <person name="Iino T."/>
            <person name="Shono N."/>
            <person name="Ito K."/>
            <person name="Nakamura R."/>
            <person name="Sueoka K."/>
            <person name="Harayama S."/>
            <person name="Ohkuma M."/>
        </authorList>
    </citation>
    <scope>NUCLEOTIDE SEQUENCE [LARGE SCALE GENOMIC DNA]</scope>
    <source>
        <strain evidence="1 4">MIC1-1</strain>
    </source>
</reference>
<name>A0A2P8CFP7_9BACT</name>
<dbReference type="Proteomes" id="UP000396862">
    <property type="component" value="Unassembled WGS sequence"/>
</dbReference>
<keyword evidence="4" id="KW-1185">Reference proteome</keyword>
<reference evidence="2 3" key="1">
    <citation type="submission" date="2018-03" db="EMBL/GenBank/DDBJ databases">
        <title>Genomic Encyclopedia of Archaeal and Bacterial Type Strains, Phase II (KMG-II): from individual species to whole genera.</title>
        <authorList>
            <person name="Goeker M."/>
        </authorList>
    </citation>
    <scope>NUCLEOTIDE SEQUENCE [LARGE SCALE GENOMIC DNA]</scope>
    <source>
        <strain evidence="2 3">DSM 27267</strain>
    </source>
</reference>
<dbReference type="EMBL" id="BLAU01000001">
    <property type="protein sequence ID" value="GET23296.1"/>
    <property type="molecule type" value="Genomic_DNA"/>
</dbReference>
<accession>A0A2P8CFP7</accession>
<evidence type="ECO:0000313" key="1">
    <source>
        <dbReference type="EMBL" id="GET23296.1"/>
    </source>
</evidence>
<dbReference type="EMBL" id="PYGC01000003">
    <property type="protein sequence ID" value="PSK83752.1"/>
    <property type="molecule type" value="Genomic_DNA"/>
</dbReference>
<organism evidence="2 3">
    <name type="scientific">Prolixibacter denitrificans</name>
    <dbReference type="NCBI Taxonomy" id="1541063"/>
    <lineage>
        <taxon>Bacteria</taxon>
        <taxon>Pseudomonadati</taxon>
        <taxon>Bacteroidota</taxon>
        <taxon>Bacteroidia</taxon>
        <taxon>Marinilabiliales</taxon>
        <taxon>Prolixibacteraceae</taxon>
        <taxon>Prolixibacter</taxon>
    </lineage>
</organism>
<dbReference type="AlphaFoldDB" id="A0A2P8CFP7"/>
<evidence type="ECO:0000313" key="4">
    <source>
        <dbReference type="Proteomes" id="UP000396862"/>
    </source>
</evidence>
<dbReference type="RefSeq" id="WP_106541592.1">
    <property type="nucleotide sequence ID" value="NZ_BLAU01000001.1"/>
</dbReference>
<evidence type="ECO:0000313" key="3">
    <source>
        <dbReference type="Proteomes" id="UP000240621"/>
    </source>
</evidence>
<sequence length="204" mass="23729">MRKLIILLIASLLFSCSSKKENNKGNSTKTIKSENIKIKKHITNKKFAALLDKLDTLSLPYKNGCFGEYKGNNILDTSEYSFLVRNVWECPYRKIPTKNNFEIIMYLVPADVLLPVIRTYDLNGKEIDSEQMFFGYCGGEPSYYHTEHFEIDKRLNIHHIDSTWTCEVDSLYNDIDSTRVLKVKTYQWKIQEDGQIVKEKNNAP</sequence>
<protein>
    <recommendedName>
        <fullName evidence="5">Lipoprotein</fullName>
    </recommendedName>
</protein>
<comment type="caution">
    <text evidence="2">The sequence shown here is derived from an EMBL/GenBank/DDBJ whole genome shotgun (WGS) entry which is preliminary data.</text>
</comment>
<proteinExistence type="predicted"/>
<dbReference type="Proteomes" id="UP000240621">
    <property type="component" value="Unassembled WGS sequence"/>
</dbReference>
<dbReference type="OrthoDB" id="893194at2"/>
<dbReference type="PROSITE" id="PS51257">
    <property type="entry name" value="PROKAR_LIPOPROTEIN"/>
    <property type="match status" value="1"/>
</dbReference>
<evidence type="ECO:0000313" key="2">
    <source>
        <dbReference type="EMBL" id="PSK83752.1"/>
    </source>
</evidence>
<gene>
    <name evidence="2" type="ORF">CLV93_103167</name>
    <name evidence="1" type="ORF">JCM18694_35420</name>
</gene>
<evidence type="ECO:0008006" key="5">
    <source>
        <dbReference type="Google" id="ProtNLM"/>
    </source>
</evidence>